<evidence type="ECO:0000313" key="2">
    <source>
        <dbReference type="EMBL" id="CAK9436043.1"/>
    </source>
</evidence>
<keyword evidence="3" id="KW-1185">Reference proteome</keyword>
<feature type="compositionally biased region" description="Basic and acidic residues" evidence="1">
    <location>
        <begin position="19"/>
        <end position="44"/>
    </location>
</feature>
<protein>
    <submittedName>
        <fullName evidence="2">Uncharacterized protein</fullName>
    </submittedName>
</protein>
<feature type="region of interest" description="Disordered" evidence="1">
    <location>
        <begin position="1"/>
        <end position="44"/>
    </location>
</feature>
<dbReference type="Proteomes" id="UP001497383">
    <property type="component" value="Chromosome 1"/>
</dbReference>
<dbReference type="Pfam" id="PF10175">
    <property type="entry name" value="MPP6"/>
    <property type="match status" value="1"/>
</dbReference>
<evidence type="ECO:0000313" key="3">
    <source>
        <dbReference type="Proteomes" id="UP001497383"/>
    </source>
</evidence>
<gene>
    <name evidence="2" type="ORF">LODBEIA_P06030</name>
</gene>
<dbReference type="RefSeq" id="XP_066827541.1">
    <property type="nucleotide sequence ID" value="XM_066976428.1"/>
</dbReference>
<dbReference type="EMBL" id="OZ022405">
    <property type="protein sequence ID" value="CAK9436043.1"/>
    <property type="molecule type" value="Genomic_DNA"/>
</dbReference>
<sequence>MSGGLSSRVMNMKFMQKADNLKQRKVEAAEERQDEESSRTKVLDTSEWSLPISESILKRASRKPRTQSVGYGQIMSDVSYFRKRSWGGSLQIEELSSEAAPSRSRKTDANQDLSSMWRKRKLDDGDHYGKKRMHRS</sequence>
<feature type="region of interest" description="Disordered" evidence="1">
    <location>
        <begin position="95"/>
        <end position="136"/>
    </location>
</feature>
<name>A0ABP0ZET8_9ASCO</name>
<evidence type="ECO:0000256" key="1">
    <source>
        <dbReference type="SAM" id="MobiDB-lite"/>
    </source>
</evidence>
<organism evidence="2 3">
    <name type="scientific">Lodderomyces beijingensis</name>
    <dbReference type="NCBI Taxonomy" id="1775926"/>
    <lineage>
        <taxon>Eukaryota</taxon>
        <taxon>Fungi</taxon>
        <taxon>Dikarya</taxon>
        <taxon>Ascomycota</taxon>
        <taxon>Saccharomycotina</taxon>
        <taxon>Pichiomycetes</taxon>
        <taxon>Debaryomycetaceae</taxon>
        <taxon>Candida/Lodderomyces clade</taxon>
        <taxon>Lodderomyces</taxon>
    </lineage>
</organism>
<reference evidence="2 3" key="1">
    <citation type="submission" date="2024-03" db="EMBL/GenBank/DDBJ databases">
        <authorList>
            <person name="Brejova B."/>
        </authorList>
    </citation>
    <scope>NUCLEOTIDE SEQUENCE [LARGE SCALE GENOMIC DNA]</scope>
    <source>
        <strain evidence="2 3">CBS 14171</strain>
    </source>
</reference>
<proteinExistence type="predicted"/>
<accession>A0ABP0ZET8</accession>
<dbReference type="GeneID" id="92205799"/>